<protein>
    <submittedName>
        <fullName evidence="3">Serine/threonine-protein kinase RsbW</fullName>
        <ecNumber evidence="3">2.7.11.1</ecNumber>
    </submittedName>
</protein>
<gene>
    <name evidence="3" type="ORF">BJ969_004169</name>
</gene>
<dbReference type="AlphaFoldDB" id="A0A840NJ46"/>
<accession>A0A840NJ46</accession>
<proteinExistence type="predicted"/>
<comment type="caution">
    <text evidence="3">The sequence shown here is derived from an EMBL/GenBank/DDBJ whole genome shotgun (WGS) entry which is preliminary data.</text>
</comment>
<dbReference type="GO" id="GO:0004674">
    <property type="term" value="F:protein serine/threonine kinase activity"/>
    <property type="evidence" value="ECO:0007669"/>
    <property type="project" value="UniProtKB-EC"/>
</dbReference>
<keyword evidence="4" id="KW-1185">Reference proteome</keyword>
<dbReference type="EC" id="2.7.11.1" evidence="3"/>
<organism evidence="3 4">
    <name type="scientific">Saccharopolyspora gloriosae</name>
    <dbReference type="NCBI Taxonomy" id="455344"/>
    <lineage>
        <taxon>Bacteria</taxon>
        <taxon>Bacillati</taxon>
        <taxon>Actinomycetota</taxon>
        <taxon>Actinomycetes</taxon>
        <taxon>Pseudonocardiales</taxon>
        <taxon>Pseudonocardiaceae</taxon>
        <taxon>Saccharopolyspora</taxon>
    </lineage>
</organism>
<name>A0A840NJ46_9PSEU</name>
<dbReference type="Proteomes" id="UP000580474">
    <property type="component" value="Unassembled WGS sequence"/>
</dbReference>
<dbReference type="InterPro" id="IPR036890">
    <property type="entry name" value="HATPase_C_sf"/>
</dbReference>
<keyword evidence="3" id="KW-0808">Transferase</keyword>
<feature type="domain" description="Histidine kinase/HSP90-like ATPase" evidence="2">
    <location>
        <begin position="34"/>
        <end position="109"/>
    </location>
</feature>
<dbReference type="Gene3D" id="3.30.565.10">
    <property type="entry name" value="Histidine kinase-like ATPase, C-terminal domain"/>
    <property type="match status" value="1"/>
</dbReference>
<evidence type="ECO:0000256" key="1">
    <source>
        <dbReference type="SAM" id="MobiDB-lite"/>
    </source>
</evidence>
<evidence type="ECO:0000259" key="2">
    <source>
        <dbReference type="Pfam" id="PF13581"/>
    </source>
</evidence>
<keyword evidence="3" id="KW-0418">Kinase</keyword>
<dbReference type="InterPro" id="IPR003594">
    <property type="entry name" value="HATPase_dom"/>
</dbReference>
<dbReference type="RefSeq" id="WP_343071513.1">
    <property type="nucleotide sequence ID" value="NZ_JACHIV010000001.1"/>
</dbReference>
<sequence>MSAPQPARGEQTAPAPRPSADSASGASVVEVRVAAEASQLSVLRAVTGDLAMRADFDVDSIADVRLAVDEACSSLIRLAASGQTLTCRFQGDEQGLSVSASVVSDHPQEARQDTFSWRVLSALTDDVSTSVESDADTGSGHVVRIDLTKGRAHE</sequence>
<feature type="region of interest" description="Disordered" evidence="1">
    <location>
        <begin position="1"/>
        <end position="26"/>
    </location>
</feature>
<reference evidence="3 4" key="1">
    <citation type="submission" date="2020-08" db="EMBL/GenBank/DDBJ databases">
        <title>Sequencing the genomes of 1000 actinobacteria strains.</title>
        <authorList>
            <person name="Klenk H.-P."/>
        </authorList>
    </citation>
    <scope>NUCLEOTIDE SEQUENCE [LARGE SCALE GENOMIC DNA]</scope>
    <source>
        <strain evidence="3 4">DSM 45582</strain>
    </source>
</reference>
<dbReference type="Pfam" id="PF13581">
    <property type="entry name" value="HATPase_c_2"/>
    <property type="match status" value="1"/>
</dbReference>
<evidence type="ECO:0000313" key="4">
    <source>
        <dbReference type="Proteomes" id="UP000580474"/>
    </source>
</evidence>
<evidence type="ECO:0000313" key="3">
    <source>
        <dbReference type="EMBL" id="MBB5071081.1"/>
    </source>
</evidence>
<dbReference type="EMBL" id="JACHIV010000001">
    <property type="protein sequence ID" value="MBB5071081.1"/>
    <property type="molecule type" value="Genomic_DNA"/>
</dbReference>